<accession>A0A1Q9DEL1</accession>
<reference evidence="10 11" key="1">
    <citation type="submission" date="2016-02" db="EMBL/GenBank/DDBJ databases">
        <title>Genome analysis of coral dinoflagellate symbionts highlights evolutionary adaptations to a symbiotic lifestyle.</title>
        <authorList>
            <person name="Aranda M."/>
            <person name="Li Y."/>
            <person name="Liew Y.J."/>
            <person name="Baumgarten S."/>
            <person name="Simakov O."/>
            <person name="Wilson M."/>
            <person name="Piel J."/>
            <person name="Ashoor H."/>
            <person name="Bougouffa S."/>
            <person name="Bajic V.B."/>
            <person name="Ryu T."/>
            <person name="Ravasi T."/>
            <person name="Bayer T."/>
            <person name="Micklem G."/>
            <person name="Kim H."/>
            <person name="Bhak J."/>
            <person name="Lajeunesse T.C."/>
            <person name="Voolstra C.R."/>
        </authorList>
    </citation>
    <scope>NUCLEOTIDE SEQUENCE [LARGE SCALE GENOMIC DNA]</scope>
    <source>
        <strain evidence="10 11">CCMP2467</strain>
    </source>
</reference>
<feature type="compositionally biased region" description="Low complexity" evidence="8">
    <location>
        <begin position="1074"/>
        <end position="1086"/>
    </location>
</feature>
<keyword evidence="3" id="KW-0547">Nucleotide-binding</keyword>
<dbReference type="PROSITE" id="PS50889">
    <property type="entry name" value="S4"/>
    <property type="match status" value="1"/>
</dbReference>
<dbReference type="SUPFAM" id="SSF49879">
    <property type="entry name" value="SMAD/FHA domain"/>
    <property type="match status" value="1"/>
</dbReference>
<comment type="caution">
    <text evidence="7">Lacks conserved residue(s) required for the propagation of feature annotation.</text>
</comment>
<feature type="compositionally biased region" description="Basic and acidic residues" evidence="8">
    <location>
        <begin position="932"/>
        <end position="944"/>
    </location>
</feature>
<feature type="region of interest" description="Disordered" evidence="8">
    <location>
        <begin position="879"/>
        <end position="1027"/>
    </location>
</feature>
<feature type="compositionally biased region" description="Basic and acidic residues" evidence="8">
    <location>
        <begin position="881"/>
        <end position="890"/>
    </location>
</feature>
<feature type="region of interest" description="Disordered" evidence="8">
    <location>
        <begin position="418"/>
        <end position="460"/>
    </location>
</feature>
<dbReference type="GO" id="GO:0003777">
    <property type="term" value="F:microtubule motor activity"/>
    <property type="evidence" value="ECO:0007669"/>
    <property type="project" value="InterPro"/>
</dbReference>
<evidence type="ECO:0000256" key="3">
    <source>
        <dbReference type="ARBA" id="ARBA00022741"/>
    </source>
</evidence>
<keyword evidence="4" id="KW-0067">ATP-binding</keyword>
<dbReference type="SMART" id="SM00129">
    <property type="entry name" value="KISc"/>
    <property type="match status" value="1"/>
</dbReference>
<feature type="compositionally biased region" description="Low complexity" evidence="8">
    <location>
        <begin position="1000"/>
        <end position="1016"/>
    </location>
</feature>
<evidence type="ECO:0000256" key="9">
    <source>
        <dbReference type="SAM" id="Phobius"/>
    </source>
</evidence>
<evidence type="ECO:0000256" key="7">
    <source>
        <dbReference type="PROSITE-ProRule" id="PRU00283"/>
    </source>
</evidence>
<keyword evidence="9" id="KW-0812">Transmembrane</keyword>
<dbReference type="GO" id="GO:0051231">
    <property type="term" value="P:spindle elongation"/>
    <property type="evidence" value="ECO:0007669"/>
    <property type="project" value="TreeGrafter"/>
</dbReference>
<dbReference type="GO" id="GO:0007018">
    <property type="term" value="P:microtubule-based movement"/>
    <property type="evidence" value="ECO:0007669"/>
    <property type="project" value="InterPro"/>
</dbReference>
<dbReference type="GO" id="GO:0005737">
    <property type="term" value="C:cytoplasm"/>
    <property type="evidence" value="ECO:0007669"/>
    <property type="project" value="UniProtKB-SubCell"/>
</dbReference>
<dbReference type="SUPFAM" id="SSF50156">
    <property type="entry name" value="PDZ domain-like"/>
    <property type="match status" value="1"/>
</dbReference>
<feature type="compositionally biased region" description="Low complexity" evidence="8">
    <location>
        <begin position="945"/>
        <end position="957"/>
    </location>
</feature>
<proteinExistence type="inferred from homology"/>
<keyword evidence="6" id="KW-0694">RNA-binding</keyword>
<dbReference type="InterPro" id="IPR001752">
    <property type="entry name" value="Kinesin_motor_dom"/>
</dbReference>
<dbReference type="PROSITE" id="PS00411">
    <property type="entry name" value="KINESIN_MOTOR_1"/>
    <property type="match status" value="1"/>
</dbReference>
<dbReference type="InterPro" id="IPR036961">
    <property type="entry name" value="Kinesin_motor_dom_sf"/>
</dbReference>
<evidence type="ECO:0000313" key="10">
    <source>
        <dbReference type="EMBL" id="OLP93646.1"/>
    </source>
</evidence>
<feature type="compositionally biased region" description="Basic and acidic residues" evidence="8">
    <location>
        <begin position="961"/>
        <end position="974"/>
    </location>
</feature>
<dbReference type="Proteomes" id="UP000186817">
    <property type="component" value="Unassembled WGS sequence"/>
</dbReference>
<dbReference type="GO" id="GO:0007052">
    <property type="term" value="P:mitotic spindle organization"/>
    <property type="evidence" value="ECO:0007669"/>
    <property type="project" value="TreeGrafter"/>
</dbReference>
<dbReference type="InterPro" id="IPR027417">
    <property type="entry name" value="P-loop_NTPase"/>
</dbReference>
<sequence length="1221" mass="137945">MPIRYDGHPIFGNIIVPISIITIMARLTFAFFGSDYNTATFQRGFIEHFRLPMAKFMNGTLLFAVLFDNCELDKKPFFLHPDSRRQKQDVEKAGTPLQTAVLASYLEIYQEKMYDLLVNNRTDLQVRLHPTLGPHVPGLIQSPVSNSKEVRELLDFGAKNRVVGATSMNASSSRSHAVFTLDIRLSYSGAQARDLQSRIHFVDLAGSEKQKKTHASGERLQEGIAINQSLSALSRVIQALAGTAGSGILPVFRESKLTLLLKDALSGNSRTVLLACISPARANFEESISTLEFAARCKLIKTNAKKNEQDKRQLMETLSKEKQEIQERLEAERQQKLLLQQELEREVEESKKNQDLVLKMQEEKQRIEDRLRDLQIAEQQLQLARQQEQDEKEKEQQRLQRLNEEKEAELQQRLQQIDASHAESAEMERQLREQREREEREMQEREQKQQQEKERMQKKAQELAELQAKLQEVHQREEEERQRAAQTMEVELRQRIEEEMKRVQNREEDLKREHQGLQSLEESLALKNADIENKAQEQKMFRERFLKELGISGMEHDMEDAQKIPRLVNMNSDPSLEGCLVYYLPLGETRIGADQQQCDVCLAGLDVADQVCEIRNDENEKLEVVPSPQGLVRVNGIQVAEEGQELESGDRLAIGRAHIFRVVIPQNSSAEQDEEEDFETAMKELQANSEVDPRWRRGVDDAVMIVKQNYGTTKANLLLESAKAASEVVAEANAILKTVQSLNKDWRKGVSHYELAVLFQADGLPVVCVVARREEDQAFAAVPMREQGRDDLEEIAFSAGIWEAGRFEEQRLSLMYEAADALKRRPTRCPAGLQNFLDSVDTEKDQPSDLDWELQAFSEVELDTFQDLSTSYKELQLSRKKKEEEERKQEAGGQGLLEFLFGGRSKKGPEENKELVSNAPARIFEWLTGPLRPEKDTRPEKDPDAAAAAAAEKLRAASAKKARENRRDASEPLKNRRASMAPRGTLVPEGGASGHLEVPKSAMKRSSSSSTSSNRRAAAKDASPKGDVWPAAEDLLEKFSSSPKDDIRIDVTRLEAPIRRASKSGIEVVPREPSPTGGSSGSPSASQEDDRLTVEILVKELFNDDKLGVRLRMEGLVVSNFDVPEAADVGWHLFDEIVAVNGRSVGTREEFRTVLANARKQMPIVFTVKRQRPILGHGRARRTVAGARPHTEASSVGPRDRAAKRKARASTSVPYRIKDTE</sequence>
<dbReference type="PROSITE" id="PS50067">
    <property type="entry name" value="KINESIN_MOTOR_2"/>
    <property type="match status" value="1"/>
</dbReference>
<keyword evidence="9" id="KW-1133">Transmembrane helix</keyword>
<evidence type="ECO:0000256" key="1">
    <source>
        <dbReference type="ARBA" id="ARBA00004496"/>
    </source>
</evidence>
<comment type="subcellular location">
    <subcellularLocation>
        <location evidence="1">Cytoplasm</location>
    </subcellularLocation>
</comment>
<dbReference type="InterPro" id="IPR008984">
    <property type="entry name" value="SMAD_FHA_dom_sf"/>
</dbReference>
<feature type="region of interest" description="Disordered" evidence="8">
    <location>
        <begin position="1180"/>
        <end position="1221"/>
    </location>
</feature>
<feature type="compositionally biased region" description="Basic and acidic residues" evidence="8">
    <location>
        <begin position="420"/>
        <end position="460"/>
    </location>
</feature>
<dbReference type="InterPro" id="IPR027640">
    <property type="entry name" value="Kinesin-like_fam"/>
</dbReference>
<dbReference type="GO" id="GO:0003723">
    <property type="term" value="F:RNA binding"/>
    <property type="evidence" value="ECO:0007669"/>
    <property type="project" value="UniProtKB-KW"/>
</dbReference>
<dbReference type="PRINTS" id="PR00380">
    <property type="entry name" value="KINESINHEAVY"/>
</dbReference>
<comment type="similarity">
    <text evidence="7">Belongs to the TRAFAC class myosin-kinesin ATPase superfamily. Kinesin family.</text>
</comment>
<feature type="transmembrane region" description="Helical" evidence="9">
    <location>
        <begin position="12"/>
        <end position="33"/>
    </location>
</feature>
<dbReference type="InterPro" id="IPR019821">
    <property type="entry name" value="Kinesin_motor_CS"/>
</dbReference>
<gene>
    <name evidence="10" type="primary">Kif3a</name>
    <name evidence="10" type="ORF">AK812_SmicGene24445</name>
</gene>
<dbReference type="GO" id="GO:0008017">
    <property type="term" value="F:microtubule binding"/>
    <property type="evidence" value="ECO:0007669"/>
    <property type="project" value="InterPro"/>
</dbReference>
<dbReference type="Pfam" id="PF00225">
    <property type="entry name" value="Kinesin"/>
    <property type="match status" value="1"/>
</dbReference>
<dbReference type="GO" id="GO:0005524">
    <property type="term" value="F:ATP binding"/>
    <property type="evidence" value="ECO:0007669"/>
    <property type="project" value="UniProtKB-KW"/>
</dbReference>
<dbReference type="GO" id="GO:0005875">
    <property type="term" value="C:microtubule associated complex"/>
    <property type="evidence" value="ECO:0007669"/>
    <property type="project" value="TreeGrafter"/>
</dbReference>
<feature type="region of interest" description="Disordered" evidence="8">
    <location>
        <begin position="1062"/>
        <end position="1090"/>
    </location>
</feature>
<evidence type="ECO:0000256" key="2">
    <source>
        <dbReference type="ARBA" id="ARBA00022490"/>
    </source>
</evidence>
<evidence type="ECO:0000256" key="8">
    <source>
        <dbReference type="SAM" id="MobiDB-lite"/>
    </source>
</evidence>
<keyword evidence="5" id="KW-0175">Coiled coil</keyword>
<evidence type="ECO:0000256" key="4">
    <source>
        <dbReference type="ARBA" id="ARBA00022840"/>
    </source>
</evidence>
<dbReference type="OrthoDB" id="435923at2759"/>
<evidence type="ECO:0000313" key="11">
    <source>
        <dbReference type="Proteomes" id="UP000186817"/>
    </source>
</evidence>
<comment type="caution">
    <text evidence="10">The sequence shown here is derived from an EMBL/GenBank/DDBJ whole genome shotgun (WGS) entry which is preliminary data.</text>
</comment>
<dbReference type="Gene3D" id="3.40.850.10">
    <property type="entry name" value="Kinesin motor domain"/>
    <property type="match status" value="1"/>
</dbReference>
<dbReference type="Gene3D" id="2.60.200.20">
    <property type="match status" value="1"/>
</dbReference>
<protein>
    <submittedName>
        <fullName evidence="10">Kinesin-like protein KIF3A</fullName>
    </submittedName>
</protein>
<keyword evidence="9" id="KW-0472">Membrane</keyword>
<evidence type="ECO:0000256" key="6">
    <source>
        <dbReference type="PROSITE-ProRule" id="PRU00182"/>
    </source>
</evidence>
<evidence type="ECO:0000256" key="5">
    <source>
        <dbReference type="ARBA" id="ARBA00023054"/>
    </source>
</evidence>
<name>A0A1Q9DEL1_SYMMI</name>
<dbReference type="InterPro" id="IPR036034">
    <property type="entry name" value="PDZ_sf"/>
</dbReference>
<dbReference type="PANTHER" id="PTHR47969:SF15">
    <property type="entry name" value="CHROMOSOME-ASSOCIATED KINESIN KIF4A-RELATED"/>
    <property type="match status" value="1"/>
</dbReference>
<keyword evidence="2" id="KW-0963">Cytoplasm</keyword>
<dbReference type="AlphaFoldDB" id="A0A1Q9DEL1"/>
<dbReference type="Gene3D" id="2.30.42.60">
    <property type="match status" value="1"/>
</dbReference>
<dbReference type="SUPFAM" id="SSF52540">
    <property type="entry name" value="P-loop containing nucleoside triphosphate hydrolases"/>
    <property type="match status" value="1"/>
</dbReference>
<dbReference type="EMBL" id="LSRX01000574">
    <property type="protein sequence ID" value="OLP93646.1"/>
    <property type="molecule type" value="Genomic_DNA"/>
</dbReference>
<keyword evidence="11" id="KW-1185">Reference proteome</keyword>
<organism evidence="10 11">
    <name type="scientific">Symbiodinium microadriaticum</name>
    <name type="common">Dinoflagellate</name>
    <name type="synonym">Zooxanthella microadriatica</name>
    <dbReference type="NCBI Taxonomy" id="2951"/>
    <lineage>
        <taxon>Eukaryota</taxon>
        <taxon>Sar</taxon>
        <taxon>Alveolata</taxon>
        <taxon>Dinophyceae</taxon>
        <taxon>Suessiales</taxon>
        <taxon>Symbiodiniaceae</taxon>
        <taxon>Symbiodinium</taxon>
    </lineage>
</organism>
<dbReference type="PANTHER" id="PTHR47969">
    <property type="entry name" value="CHROMOSOME-ASSOCIATED KINESIN KIF4A-RELATED"/>
    <property type="match status" value="1"/>
</dbReference>